<proteinExistence type="predicted"/>
<keyword evidence="3" id="KW-1185">Reference proteome</keyword>
<feature type="domain" description="IrrE N-terminal-like" evidence="1">
    <location>
        <begin position="51"/>
        <end position="170"/>
    </location>
</feature>
<dbReference type="Pfam" id="PF06114">
    <property type="entry name" value="Peptidase_M78"/>
    <property type="match status" value="1"/>
</dbReference>
<dbReference type="PANTHER" id="PTHR43236">
    <property type="entry name" value="ANTITOXIN HIGA1"/>
    <property type="match status" value="1"/>
</dbReference>
<dbReference type="EMBL" id="CP089391">
    <property type="protein sequence ID" value="WBL77632.1"/>
    <property type="molecule type" value="Genomic_DNA"/>
</dbReference>
<evidence type="ECO:0000313" key="2">
    <source>
        <dbReference type="EMBL" id="WBL77632.1"/>
    </source>
</evidence>
<sequence length="282" mass="31968">MDFEGWGPRRWASHFNQMLNLANPPDRYRFDISALAMETSCSLFPEDPITKVGKEELDGFAGALVPSASRTRWGIVYGAGQSRGRRRFTIAHEFGHYLLHRKKYPDGIHSSEAGIDGRTRLQIEREANEFASWLLMPLDDFRRQVPPTGKPDFDVLGDCAERYDVSLVAAILQWLRYTERRALLVVSVDGFVKWSWSSERALTTGAFIRTSRGPVELPPASAAGRELFTPEARSGVDHPTGVWFDEPARELSFKSERYDAAYTLLHLGDDPGWNRVARRHSL</sequence>
<name>A0ABY7MGX1_9BRAD</name>
<accession>A0ABY7MGX1</accession>
<organism evidence="2 3">
    <name type="scientific">Bradyrhizobium xenonodulans</name>
    <dbReference type="NCBI Taxonomy" id="2736875"/>
    <lineage>
        <taxon>Bacteria</taxon>
        <taxon>Pseudomonadati</taxon>
        <taxon>Pseudomonadota</taxon>
        <taxon>Alphaproteobacteria</taxon>
        <taxon>Hyphomicrobiales</taxon>
        <taxon>Nitrobacteraceae</taxon>
        <taxon>Bradyrhizobium</taxon>
    </lineage>
</organism>
<gene>
    <name evidence="2" type="ORF">I3J27_32185</name>
</gene>
<dbReference type="Proteomes" id="UP001179614">
    <property type="component" value="Chromosome"/>
</dbReference>
<evidence type="ECO:0000259" key="1">
    <source>
        <dbReference type="Pfam" id="PF06114"/>
    </source>
</evidence>
<dbReference type="RefSeq" id="WP_270162906.1">
    <property type="nucleotide sequence ID" value="NZ_CP089391.1"/>
</dbReference>
<evidence type="ECO:0000313" key="3">
    <source>
        <dbReference type="Proteomes" id="UP001179614"/>
    </source>
</evidence>
<dbReference type="PANTHER" id="PTHR43236:SF2">
    <property type="entry name" value="BLL0069 PROTEIN"/>
    <property type="match status" value="1"/>
</dbReference>
<dbReference type="InterPro" id="IPR052345">
    <property type="entry name" value="Rad_response_metalloprotease"/>
</dbReference>
<dbReference type="Gene3D" id="1.10.10.2910">
    <property type="match status" value="1"/>
</dbReference>
<reference evidence="2" key="1">
    <citation type="submission" date="2021-12" db="EMBL/GenBank/DDBJ databases">
        <title>Bradyrhizobium xenonodulans sp. nov.</title>
        <authorList>
            <person name="Claassens R."/>
            <person name="Venter S.N."/>
            <person name="Beukes C.W."/>
            <person name="Stepkowski T."/>
            <person name="Steenkamp E.T."/>
        </authorList>
    </citation>
    <scope>NUCLEOTIDE SEQUENCE</scope>
    <source>
        <strain evidence="2">14AB</strain>
    </source>
</reference>
<protein>
    <submittedName>
        <fullName evidence="2">ImmA/IrrE family metallo-endopeptidase</fullName>
    </submittedName>
</protein>
<dbReference type="InterPro" id="IPR010359">
    <property type="entry name" value="IrrE_HExxH"/>
</dbReference>